<organism evidence="15 16">
    <name type="scientific">Aphidius gifuensis</name>
    <name type="common">Parasitoid wasp</name>
    <dbReference type="NCBI Taxonomy" id="684658"/>
    <lineage>
        <taxon>Eukaryota</taxon>
        <taxon>Metazoa</taxon>
        <taxon>Ecdysozoa</taxon>
        <taxon>Arthropoda</taxon>
        <taxon>Hexapoda</taxon>
        <taxon>Insecta</taxon>
        <taxon>Pterygota</taxon>
        <taxon>Neoptera</taxon>
        <taxon>Endopterygota</taxon>
        <taxon>Hymenoptera</taxon>
        <taxon>Apocrita</taxon>
        <taxon>Ichneumonoidea</taxon>
        <taxon>Braconidae</taxon>
        <taxon>Aphidiinae</taxon>
        <taxon>Aphidius</taxon>
    </lineage>
</organism>
<comment type="similarity">
    <text evidence="1 12 13">Belongs to the peptidase M2 family.</text>
</comment>
<feature type="active site" description="Proton acceptor 2" evidence="7">
    <location>
        <position position="359"/>
    </location>
</feature>
<evidence type="ECO:0000313" key="16">
    <source>
        <dbReference type="Proteomes" id="UP000639338"/>
    </source>
</evidence>
<evidence type="ECO:0000256" key="2">
    <source>
        <dbReference type="ARBA" id="ARBA00022729"/>
    </source>
</evidence>
<comment type="caution">
    <text evidence="12">Lacks conserved residue(s) required for the propagation of feature annotation.</text>
</comment>
<keyword evidence="9 13" id="KW-0479">Metal-binding</keyword>
<dbReference type="EC" id="3.4.-.-" evidence="13"/>
<feature type="glycosylation site" description="N-linked (GlcNAc...) asparagine; partial" evidence="6">
    <location>
        <position position="313"/>
    </location>
</feature>
<keyword evidence="13" id="KW-0645">Protease</keyword>
<evidence type="ECO:0000256" key="10">
    <source>
        <dbReference type="PIRSR" id="PIRSR601548-4"/>
    </source>
</evidence>
<feature type="glycosylation site" description="N-linked (GlcNAc...) asparagine; partial" evidence="6">
    <location>
        <position position="567"/>
    </location>
</feature>
<feature type="binding site" evidence="11">
    <location>
        <position position="386"/>
    </location>
    <ligand>
        <name>Zn(2+)</name>
        <dbReference type="ChEBI" id="CHEBI:29105"/>
        <label>2</label>
        <note>catalytic</note>
    </ligand>
</feature>
<feature type="active site" description="Proton acceptor 1" evidence="5">
    <location>
        <position position="359"/>
    </location>
</feature>
<feature type="binding site" evidence="11">
    <location>
        <position position="362"/>
    </location>
    <ligand>
        <name>Zn(2+)</name>
        <dbReference type="ChEBI" id="CHEBI:29105"/>
        <label>2</label>
        <note>catalytic</note>
    </ligand>
</feature>
<keyword evidence="16" id="KW-1185">Reference proteome</keyword>
<feature type="disulfide bond" evidence="10">
    <location>
        <begin position="510"/>
        <end position="531"/>
    </location>
</feature>
<feature type="chain" id="PRO_5033041267" description="Angiotensin-converting enzyme" evidence="14">
    <location>
        <begin position="22"/>
        <end position="598"/>
    </location>
</feature>
<dbReference type="CDD" id="cd06461">
    <property type="entry name" value="M2_ACE"/>
    <property type="match status" value="1"/>
</dbReference>
<dbReference type="PANTHER" id="PTHR10514:SF27">
    <property type="entry name" value="ANGIOTENSIN-CONVERTING ENZYME"/>
    <property type="match status" value="1"/>
</dbReference>
<proteinExistence type="inferred from homology"/>
<feature type="glycosylation site" description="N-linked (GlcNAc...) asparagine; partial" evidence="6">
    <location>
        <position position="134"/>
    </location>
</feature>
<dbReference type="OrthoDB" id="10029630at2759"/>
<comment type="cofactor">
    <cofactor evidence="13">
        <name>Zn(2+)</name>
        <dbReference type="ChEBI" id="CHEBI:29105"/>
    </cofactor>
    <text evidence="13">Binds 1 zinc ion per subunit.</text>
</comment>
<dbReference type="EMBL" id="JACMRX010000002">
    <property type="protein sequence ID" value="KAF7995700.1"/>
    <property type="molecule type" value="Genomic_DNA"/>
</dbReference>
<comment type="caution">
    <text evidence="15">The sequence shown here is derived from an EMBL/GenBank/DDBJ whole genome shotgun (WGS) entry which is preliminary data.</text>
</comment>
<keyword evidence="9 13" id="KW-0862">Zinc</keyword>
<feature type="active site" description="Proton donor 2" evidence="7">
    <location>
        <position position="485"/>
    </location>
</feature>
<evidence type="ECO:0000256" key="4">
    <source>
        <dbReference type="ARBA" id="ARBA00023180"/>
    </source>
</evidence>
<dbReference type="GO" id="GO:0046872">
    <property type="term" value="F:metal ion binding"/>
    <property type="evidence" value="ECO:0007669"/>
    <property type="project" value="UniProtKB-KW"/>
</dbReference>
<dbReference type="SUPFAM" id="SSF55486">
    <property type="entry name" value="Metalloproteases ('zincins'), catalytic domain"/>
    <property type="match status" value="1"/>
</dbReference>
<dbReference type="AlphaFoldDB" id="A0A834XY63"/>
<evidence type="ECO:0000256" key="14">
    <source>
        <dbReference type="SAM" id="SignalP"/>
    </source>
</evidence>
<name>A0A834XY63_APHGI</name>
<dbReference type="Pfam" id="PF01401">
    <property type="entry name" value="Peptidase_M2"/>
    <property type="match status" value="1"/>
</dbReference>
<evidence type="ECO:0000256" key="1">
    <source>
        <dbReference type="ARBA" id="ARBA00008139"/>
    </source>
</evidence>
<dbReference type="GO" id="GO:0016020">
    <property type="term" value="C:membrane"/>
    <property type="evidence" value="ECO:0007669"/>
    <property type="project" value="InterPro"/>
</dbReference>
<keyword evidence="13" id="KW-0378">Hydrolase</keyword>
<dbReference type="GO" id="GO:0008241">
    <property type="term" value="F:peptidyl-dipeptidase activity"/>
    <property type="evidence" value="ECO:0007669"/>
    <property type="project" value="InterPro"/>
</dbReference>
<evidence type="ECO:0000256" key="11">
    <source>
        <dbReference type="PIRSR" id="PIRSR601548-8"/>
    </source>
</evidence>
<evidence type="ECO:0000256" key="12">
    <source>
        <dbReference type="PROSITE-ProRule" id="PRU01355"/>
    </source>
</evidence>
<evidence type="ECO:0000256" key="7">
    <source>
        <dbReference type="PIRSR" id="PIRSR601548-11"/>
    </source>
</evidence>
<feature type="active site" description="Proton donor 1" evidence="5">
    <location>
        <position position="485"/>
    </location>
</feature>
<keyword evidence="2 14" id="KW-0732">Signal</keyword>
<dbReference type="PROSITE" id="PS52011">
    <property type="entry name" value="PEPTIDASE_M2"/>
    <property type="match status" value="1"/>
</dbReference>
<keyword evidence="13" id="KW-0482">Metalloprotease</keyword>
<keyword evidence="3 10" id="KW-1015">Disulfide bond</keyword>
<evidence type="ECO:0000256" key="5">
    <source>
        <dbReference type="PIRSR" id="PIRSR601548-1"/>
    </source>
</evidence>
<feature type="binding site" evidence="8">
    <location>
        <position position="494"/>
    </location>
    <ligand>
        <name>chloride</name>
        <dbReference type="ChEBI" id="CHEBI:17996"/>
        <label>1</label>
    </ligand>
</feature>
<dbReference type="Gene3D" id="1.10.1370.30">
    <property type="match status" value="2"/>
</dbReference>
<feature type="binding site" evidence="11">
    <location>
        <position position="358"/>
    </location>
    <ligand>
        <name>Zn(2+)</name>
        <dbReference type="ChEBI" id="CHEBI:29105"/>
        <label>2</label>
        <note>catalytic</note>
    </ligand>
</feature>
<dbReference type="GO" id="GO:0004180">
    <property type="term" value="F:carboxypeptidase activity"/>
    <property type="evidence" value="ECO:0007669"/>
    <property type="project" value="UniProtKB-KW"/>
</dbReference>
<feature type="disulfide bond" evidence="10 12">
    <location>
        <begin position="327"/>
        <end position="345"/>
    </location>
</feature>
<evidence type="ECO:0000256" key="6">
    <source>
        <dbReference type="PIRSR" id="PIRSR601548-10"/>
    </source>
</evidence>
<evidence type="ECO:0000256" key="3">
    <source>
        <dbReference type="ARBA" id="ARBA00023157"/>
    </source>
</evidence>
<keyword evidence="13" id="KW-0121">Carboxypeptidase</keyword>
<feature type="binding site" evidence="9">
    <location>
        <position position="358"/>
    </location>
    <ligand>
        <name>Zn(2+)</name>
        <dbReference type="ChEBI" id="CHEBI:29105"/>
        <label>1</label>
        <note>catalytic</note>
    </ligand>
</feature>
<dbReference type="GO" id="GO:0006508">
    <property type="term" value="P:proteolysis"/>
    <property type="evidence" value="ECO:0007669"/>
    <property type="project" value="UniProtKB-KW"/>
</dbReference>
<dbReference type="Proteomes" id="UP000639338">
    <property type="component" value="Unassembled WGS sequence"/>
</dbReference>
<evidence type="ECO:0000256" key="13">
    <source>
        <dbReference type="RuleBase" id="RU361144"/>
    </source>
</evidence>
<dbReference type="GO" id="GO:0008237">
    <property type="term" value="F:metallopeptidase activity"/>
    <property type="evidence" value="ECO:0007669"/>
    <property type="project" value="UniProtKB-KW"/>
</dbReference>
<evidence type="ECO:0000313" key="15">
    <source>
        <dbReference type="EMBL" id="KAF7995700.1"/>
    </source>
</evidence>
<feature type="binding site" evidence="9">
    <location>
        <position position="362"/>
    </location>
    <ligand>
        <name>Zn(2+)</name>
        <dbReference type="ChEBI" id="CHEBI:29105"/>
        <label>1</label>
        <note>catalytic</note>
    </ligand>
</feature>
<dbReference type="PANTHER" id="PTHR10514">
    <property type="entry name" value="ANGIOTENSIN-CONVERTING ENZYME"/>
    <property type="match status" value="1"/>
</dbReference>
<evidence type="ECO:0000256" key="9">
    <source>
        <dbReference type="PIRSR" id="PIRSR601548-3"/>
    </source>
</evidence>
<sequence length="598" mass="70453">MLKLLLLFFFYNNALFKNSDAYNLSSLLEKMNIELLELNKISAKIEWESANNNSLSIINKKIKFYKLRAEWKLKWCNLFSKFNKIDEIIEEKMIYYLCRGAKYSPKESEKLIYLSDKLIEIYQSKKICRIENNNEKCYHGETGLKNIMKISKNESELRWAWTSWRNEMSDVKKIYLQTINLQNKGSNKNGYKNTGEIWREEMNMINVENLADKLWNDIKNFYQLLHAVVRFKLAKKYPDFIDPIGPIPAHLLNDLWSQNWIGLIDIIFPNSTDTLDITKKLLDKKYTVIDMAKHAEDFYMSIGFPRMTDEFWNNSIMTRVNETNSNCHGTAVNMFEKNDFRIMGCFNVNEEDFHVIHHEMGHVQYYMAYEEQPPIFRNGINSAFQESIGDAISLGVMTPQHLQRLGLASDKILTHDFIILLRQALAKIPQIPYALAMEKWRWRLFEGNINPQNLNDAWWKIYHDFMGIKPQETRHNYFDPTAKFHVVSNTPYIRYFFAYFLQFQIFEGMCKVAITGKIKNDENFYIPLHKCDIYGSKKSGQYAKTVMEMGSSLGVTEALFRLTGSTNYSSESLLKYFEPVVKYLQSEIEHFNIPIGWN</sequence>
<accession>A0A834XY63</accession>
<dbReference type="InterPro" id="IPR001548">
    <property type="entry name" value="Peptidase_M2"/>
</dbReference>
<feature type="signal peptide" evidence="14">
    <location>
        <begin position="1"/>
        <end position="21"/>
    </location>
</feature>
<gene>
    <name evidence="15" type="ORF">HCN44_006807</name>
</gene>
<keyword evidence="4 6" id="KW-0325">Glycoprotein</keyword>
<dbReference type="PRINTS" id="PR00791">
    <property type="entry name" value="PEPDIPTASEA"/>
</dbReference>
<feature type="disulfide bond" evidence="10">
    <location>
        <begin position="128"/>
        <end position="137"/>
    </location>
</feature>
<protein>
    <recommendedName>
        <fullName evidence="13">Angiotensin-converting enzyme</fullName>
        <ecNumber evidence="13">3.4.-.-</ecNumber>
    </recommendedName>
</protein>
<evidence type="ECO:0000256" key="8">
    <source>
        <dbReference type="PIRSR" id="PIRSR601548-2"/>
    </source>
</evidence>
<feature type="binding site" evidence="9">
    <location>
        <position position="386"/>
    </location>
    <ligand>
        <name>Zn(2+)</name>
        <dbReference type="ChEBI" id="CHEBI:29105"/>
        <label>1</label>
        <note>catalytic</note>
    </ligand>
</feature>
<reference evidence="15 16" key="1">
    <citation type="submission" date="2020-08" db="EMBL/GenBank/DDBJ databases">
        <title>Aphidius gifuensis genome sequencing and assembly.</title>
        <authorList>
            <person name="Du Z."/>
        </authorList>
    </citation>
    <scope>NUCLEOTIDE SEQUENCE [LARGE SCALE GENOMIC DNA]</scope>
    <source>
        <strain evidence="15">YNYX2018</strain>
        <tissue evidence="15">Adults</tissue>
    </source>
</reference>